<feature type="transmembrane region" description="Helical" evidence="1">
    <location>
        <begin position="229"/>
        <end position="254"/>
    </location>
</feature>
<dbReference type="InterPro" id="IPR006621">
    <property type="entry name" value="Nose-resist-to-fluoxetine_N"/>
</dbReference>
<keyword evidence="5" id="KW-1185">Reference proteome</keyword>
<reference evidence="4" key="1">
    <citation type="submission" date="2020-08" db="EMBL/GenBank/DDBJ databases">
        <title>Multicomponent nature underlies the extraordinary mechanical properties of spider dragline silk.</title>
        <authorList>
            <person name="Kono N."/>
            <person name="Nakamura H."/>
            <person name="Mori M."/>
            <person name="Yoshida Y."/>
            <person name="Ohtoshi R."/>
            <person name="Malay A.D."/>
            <person name="Moran D.A.P."/>
            <person name="Tomita M."/>
            <person name="Numata K."/>
            <person name="Arakawa K."/>
        </authorList>
    </citation>
    <scope>NUCLEOTIDE SEQUENCE</scope>
</reference>
<feature type="transmembrane region" description="Helical" evidence="1">
    <location>
        <begin position="343"/>
        <end position="364"/>
    </location>
</feature>
<dbReference type="EMBL" id="BMAW01088166">
    <property type="protein sequence ID" value="GFS33341.1"/>
    <property type="molecule type" value="Genomic_DNA"/>
</dbReference>
<proteinExistence type="predicted"/>
<evidence type="ECO:0000259" key="3">
    <source>
        <dbReference type="SMART" id="SM00703"/>
    </source>
</evidence>
<dbReference type="InterPro" id="IPR052728">
    <property type="entry name" value="O2_lipid_transport_reg"/>
</dbReference>
<dbReference type="InterPro" id="IPR002656">
    <property type="entry name" value="Acyl_transf_3_dom"/>
</dbReference>
<comment type="caution">
    <text evidence="4">The sequence shown here is derived from an EMBL/GenBank/DDBJ whole genome shotgun (WGS) entry which is preliminary data.</text>
</comment>
<accession>A0A8X6M9T6</accession>
<dbReference type="Pfam" id="PF01757">
    <property type="entry name" value="Acyl_transf_3"/>
    <property type="match status" value="1"/>
</dbReference>
<dbReference type="GO" id="GO:0016747">
    <property type="term" value="F:acyltransferase activity, transferring groups other than amino-acyl groups"/>
    <property type="evidence" value="ECO:0007669"/>
    <property type="project" value="InterPro"/>
</dbReference>
<evidence type="ECO:0000313" key="4">
    <source>
        <dbReference type="EMBL" id="GFS33341.1"/>
    </source>
</evidence>
<feature type="transmembrane region" description="Helical" evidence="1">
    <location>
        <begin position="511"/>
        <end position="538"/>
    </location>
</feature>
<gene>
    <name evidence="4" type="primary">nrf-6</name>
    <name evidence="4" type="ORF">NPIL_428321</name>
</gene>
<organism evidence="4 5">
    <name type="scientific">Nephila pilipes</name>
    <name type="common">Giant wood spider</name>
    <name type="synonym">Nephila maculata</name>
    <dbReference type="NCBI Taxonomy" id="299642"/>
    <lineage>
        <taxon>Eukaryota</taxon>
        <taxon>Metazoa</taxon>
        <taxon>Ecdysozoa</taxon>
        <taxon>Arthropoda</taxon>
        <taxon>Chelicerata</taxon>
        <taxon>Arachnida</taxon>
        <taxon>Araneae</taxon>
        <taxon>Araneomorphae</taxon>
        <taxon>Entelegynae</taxon>
        <taxon>Araneoidea</taxon>
        <taxon>Nephilidae</taxon>
        <taxon>Nephila</taxon>
    </lineage>
</organism>
<protein>
    <submittedName>
        <fullName evidence="4">Nose resistant to fluoxetine protein 6</fullName>
    </submittedName>
</protein>
<dbReference type="Pfam" id="PF20146">
    <property type="entry name" value="NRF"/>
    <property type="match status" value="1"/>
</dbReference>
<feature type="transmembrane region" description="Helical" evidence="1">
    <location>
        <begin position="575"/>
        <end position="599"/>
    </location>
</feature>
<evidence type="ECO:0000256" key="2">
    <source>
        <dbReference type="SAM" id="SignalP"/>
    </source>
</evidence>
<keyword evidence="2" id="KW-0732">Signal</keyword>
<keyword evidence="1" id="KW-1133">Transmembrane helix</keyword>
<evidence type="ECO:0000313" key="5">
    <source>
        <dbReference type="Proteomes" id="UP000887013"/>
    </source>
</evidence>
<name>A0A8X6M9T6_NEPPI</name>
<feature type="signal peptide" evidence="2">
    <location>
        <begin position="1"/>
        <end position="26"/>
    </location>
</feature>
<feature type="transmembrane region" description="Helical" evidence="1">
    <location>
        <begin position="485"/>
        <end position="504"/>
    </location>
</feature>
<keyword evidence="1" id="KW-0472">Membrane</keyword>
<feature type="transmembrane region" description="Helical" evidence="1">
    <location>
        <begin position="384"/>
        <end position="405"/>
    </location>
</feature>
<keyword evidence="1" id="KW-0812">Transmembrane</keyword>
<dbReference type="SMART" id="SM00703">
    <property type="entry name" value="NRF"/>
    <property type="match status" value="1"/>
</dbReference>
<dbReference type="OrthoDB" id="118951at2759"/>
<feature type="domain" description="Nose resistant-to-fluoxetine protein N-terminal" evidence="3">
    <location>
        <begin position="90"/>
        <end position="207"/>
    </location>
</feature>
<dbReference type="PANTHER" id="PTHR11161">
    <property type="entry name" value="O-ACYLTRANSFERASE"/>
    <property type="match status" value="1"/>
</dbReference>
<dbReference type="AlphaFoldDB" id="A0A8X6M9T6"/>
<dbReference type="PANTHER" id="PTHR11161:SF12">
    <property type="entry name" value="ACYLTRANSFERASE 3 DOMAIN-CONTAINING PROTEIN-RELATED"/>
    <property type="match status" value="1"/>
</dbReference>
<evidence type="ECO:0000256" key="1">
    <source>
        <dbReference type="SAM" id="Phobius"/>
    </source>
</evidence>
<dbReference type="Proteomes" id="UP000887013">
    <property type="component" value="Unassembled WGS sequence"/>
</dbReference>
<feature type="chain" id="PRO_5036458490" evidence="2">
    <location>
        <begin position="27"/>
        <end position="616"/>
    </location>
</feature>
<feature type="transmembrane region" description="Helical" evidence="1">
    <location>
        <begin position="425"/>
        <end position="446"/>
    </location>
</feature>
<sequence>MSLRNRNLFIFLGLVVCNSFSLPCQAIQGSRVRSRYDFVELIQNFANCINKSNNLKWITEENRSHLKEIDDFFKHYLNEILVDFHIQKDSQKCFQDWNYILENLKSDWAIRMLDSYGKPESGILIGNLKWLGEYDECIGVYVPHKPDTNVGGFHGKYCTLEIPLKLSNETFSFSAGVCLPDSCNSSEYILNSSQNLNLTGYFKFSSENIDSVLNVTTLTCQNSSQEFTIGAFVVICLIILFVLLLVTGSLITCYTYCMKKNTIREGCCELSDFERLLIDYEIEEINPKSPVMFGSKYNTSSDIIRSSFEKFKLFLNCFCLFTNGAKVFDTSNREGQLLCLHGIRCLSMIWVILCHGYAFSFIAVRNAAETLNYMDKWYSQIILNGFYSVDSFFLLSGFLVAHLFFQHCSEKNGKMSWIYFYVHRYVRLTPVYMVVVGFYATLYGHLSSGPMWANVDTDPNCQASWWYNLLYINNFQIMKDQCMPWSWYMANEMQFFVISPLLLISLLRKYVLMYFFTISLSVDHVLNFPGIVSLILSWKGWIPLSRLTFCAYLVHPIIENAYYSSVRSMLEFSHISSIMLSCGFLAVSFAVAFIVSFLFESPVLRLDKLIRNNFKA</sequence>